<dbReference type="InterPro" id="IPR032710">
    <property type="entry name" value="NTF2-like_dom_sf"/>
</dbReference>
<dbReference type="Proteomes" id="UP001240447">
    <property type="component" value="Unassembled WGS sequence"/>
</dbReference>
<organism evidence="3 4">
    <name type="scientific">Nocardioides massiliensis</name>
    <dbReference type="NCBI Taxonomy" id="1325935"/>
    <lineage>
        <taxon>Bacteria</taxon>
        <taxon>Bacillati</taxon>
        <taxon>Actinomycetota</taxon>
        <taxon>Actinomycetes</taxon>
        <taxon>Propionibacteriales</taxon>
        <taxon>Nocardioidaceae</taxon>
        <taxon>Nocardioides</taxon>
    </lineage>
</organism>
<dbReference type="Pfam" id="PF13577">
    <property type="entry name" value="SnoaL_4"/>
    <property type="match status" value="1"/>
</dbReference>
<evidence type="ECO:0000313" key="4">
    <source>
        <dbReference type="Proteomes" id="UP001240447"/>
    </source>
</evidence>
<evidence type="ECO:0000313" key="3">
    <source>
        <dbReference type="EMBL" id="MDP9820443.1"/>
    </source>
</evidence>
<name>A0ABT9NJ56_9ACTN</name>
<accession>A0ABT9NJ56</accession>
<dbReference type="InterPro" id="IPR037401">
    <property type="entry name" value="SnoaL-like"/>
</dbReference>
<dbReference type="SUPFAM" id="SSF54427">
    <property type="entry name" value="NTF2-like"/>
    <property type="match status" value="1"/>
</dbReference>
<dbReference type="EMBL" id="JAUSQM010000001">
    <property type="protein sequence ID" value="MDP9820443.1"/>
    <property type="molecule type" value="Genomic_DNA"/>
</dbReference>
<reference evidence="3 4" key="1">
    <citation type="submission" date="2023-07" db="EMBL/GenBank/DDBJ databases">
        <title>Sequencing the genomes of 1000 actinobacteria strains.</title>
        <authorList>
            <person name="Klenk H.-P."/>
        </authorList>
    </citation>
    <scope>NUCLEOTIDE SEQUENCE [LARGE SCALE GENOMIC DNA]</scope>
    <source>
        <strain evidence="3 4">GD13</strain>
    </source>
</reference>
<gene>
    <name evidence="3" type="ORF">J2S59_000252</name>
</gene>
<comment type="caution">
    <text evidence="3">The sequence shown here is derived from an EMBL/GenBank/DDBJ whole genome shotgun (WGS) entry which is preliminary data.</text>
</comment>
<sequence>MDRIDVPLIRSVFHPDAIADYGAMYSGTGYGFADFIAEVHPPMQTHTHHLSNIAVTVDGDVAGSECYVIMRARTIGADGTAHETVSHGRYVDRWERRDAIWRIAHRRYLHSLDELWTASTRLFEPAGSRGPDDPAYDVFPDPPASAD</sequence>
<evidence type="ECO:0000259" key="2">
    <source>
        <dbReference type="Pfam" id="PF13577"/>
    </source>
</evidence>
<proteinExistence type="predicted"/>
<dbReference type="Gene3D" id="3.10.450.50">
    <property type="match status" value="1"/>
</dbReference>
<dbReference type="CDD" id="cd00531">
    <property type="entry name" value="NTF2_like"/>
    <property type="match status" value="1"/>
</dbReference>
<feature type="domain" description="SnoaL-like" evidence="2">
    <location>
        <begin position="1"/>
        <end position="107"/>
    </location>
</feature>
<keyword evidence="4" id="KW-1185">Reference proteome</keyword>
<evidence type="ECO:0000256" key="1">
    <source>
        <dbReference type="SAM" id="MobiDB-lite"/>
    </source>
</evidence>
<protein>
    <recommendedName>
        <fullName evidence="2">SnoaL-like domain-containing protein</fullName>
    </recommendedName>
</protein>
<feature type="region of interest" description="Disordered" evidence="1">
    <location>
        <begin position="126"/>
        <end position="147"/>
    </location>
</feature>